<dbReference type="Pfam" id="PF00440">
    <property type="entry name" value="TetR_N"/>
    <property type="match status" value="1"/>
</dbReference>
<proteinExistence type="predicted"/>
<dbReference type="PRINTS" id="PR00455">
    <property type="entry name" value="HTHTETR"/>
</dbReference>
<feature type="domain" description="HTH tetR-type" evidence="6">
    <location>
        <begin position="2"/>
        <end position="62"/>
    </location>
</feature>
<evidence type="ECO:0000256" key="4">
    <source>
        <dbReference type="ARBA" id="ARBA00023163"/>
    </source>
</evidence>
<reference evidence="7 8" key="1">
    <citation type="submission" date="2020-02" db="EMBL/GenBank/DDBJ databases">
        <authorList>
            <person name="Li X.-J."/>
            <person name="Feng X.-M."/>
        </authorList>
    </citation>
    <scope>NUCLEOTIDE SEQUENCE [LARGE SCALE GENOMIC DNA]</scope>
    <source>
        <strain evidence="7 8">CGMCC 4.7225</strain>
    </source>
</reference>
<dbReference type="EMBL" id="JAAGOB010000008">
    <property type="protein sequence ID" value="NED96680.1"/>
    <property type="molecule type" value="Genomic_DNA"/>
</dbReference>
<dbReference type="Proteomes" id="UP000469185">
    <property type="component" value="Unassembled WGS sequence"/>
</dbReference>
<dbReference type="SUPFAM" id="SSF48498">
    <property type="entry name" value="Tetracyclin repressor-like, C-terminal domain"/>
    <property type="match status" value="1"/>
</dbReference>
<gene>
    <name evidence="7" type="ORF">G1H11_15325</name>
</gene>
<evidence type="ECO:0000313" key="8">
    <source>
        <dbReference type="Proteomes" id="UP000469185"/>
    </source>
</evidence>
<accession>A0A6N9YP26</accession>
<evidence type="ECO:0000259" key="6">
    <source>
        <dbReference type="PROSITE" id="PS50977"/>
    </source>
</evidence>
<dbReference type="PROSITE" id="PS50977">
    <property type="entry name" value="HTH_TETR_2"/>
    <property type="match status" value="1"/>
</dbReference>
<keyword evidence="1" id="KW-0678">Repressor</keyword>
<protein>
    <submittedName>
        <fullName evidence="7">TetR/AcrR family transcriptional regulator</fullName>
    </submittedName>
</protein>
<feature type="DNA-binding region" description="H-T-H motif" evidence="5">
    <location>
        <begin position="25"/>
        <end position="44"/>
    </location>
</feature>
<keyword evidence="4" id="KW-0804">Transcription</keyword>
<dbReference type="PANTHER" id="PTHR30055:SF234">
    <property type="entry name" value="HTH-TYPE TRANSCRIPTIONAL REGULATOR BETI"/>
    <property type="match status" value="1"/>
</dbReference>
<dbReference type="InterPro" id="IPR050109">
    <property type="entry name" value="HTH-type_TetR-like_transc_reg"/>
</dbReference>
<dbReference type="GO" id="GO:0000976">
    <property type="term" value="F:transcription cis-regulatory region binding"/>
    <property type="evidence" value="ECO:0007669"/>
    <property type="project" value="TreeGrafter"/>
</dbReference>
<dbReference type="Pfam" id="PF13977">
    <property type="entry name" value="TetR_C_6"/>
    <property type="match status" value="1"/>
</dbReference>
<dbReference type="AlphaFoldDB" id="A0A6N9YP26"/>
<dbReference type="PANTHER" id="PTHR30055">
    <property type="entry name" value="HTH-TYPE TRANSCRIPTIONAL REGULATOR RUTR"/>
    <property type="match status" value="1"/>
</dbReference>
<evidence type="ECO:0000256" key="3">
    <source>
        <dbReference type="ARBA" id="ARBA00023125"/>
    </source>
</evidence>
<evidence type="ECO:0000256" key="1">
    <source>
        <dbReference type="ARBA" id="ARBA00022491"/>
    </source>
</evidence>
<sequence>MSDRREQIVDAAAHVAAENGLASLSVRVVAARAGLGASTLRHYFPTQADLYHAVVGRLLHPHLDDLRIQDRDASATERLAECMGQFLPRKEDHAAQLESWLAAYALAVGPERTDNGAHLLASMAQHARERVDGWLAVLESEGSLRGTDRGRHVTTLLAVVDGLCLELVTPGSLTTVELAHSILDEVIENVVVVS</sequence>
<dbReference type="RefSeq" id="WP_163819473.1">
    <property type="nucleotide sequence ID" value="NZ_JAAGOB010000008.1"/>
</dbReference>
<evidence type="ECO:0000256" key="5">
    <source>
        <dbReference type="PROSITE-ProRule" id="PRU00335"/>
    </source>
</evidence>
<keyword evidence="8" id="KW-1185">Reference proteome</keyword>
<name>A0A6N9YP26_9ACTN</name>
<dbReference type="InterPro" id="IPR001647">
    <property type="entry name" value="HTH_TetR"/>
</dbReference>
<keyword evidence="3 5" id="KW-0238">DNA-binding</keyword>
<dbReference type="InterPro" id="IPR009057">
    <property type="entry name" value="Homeodomain-like_sf"/>
</dbReference>
<comment type="caution">
    <text evidence="7">The sequence shown here is derived from an EMBL/GenBank/DDBJ whole genome shotgun (WGS) entry which is preliminary data.</text>
</comment>
<dbReference type="InterPro" id="IPR039538">
    <property type="entry name" value="BetI_C"/>
</dbReference>
<dbReference type="Gene3D" id="1.10.357.10">
    <property type="entry name" value="Tetracycline Repressor, domain 2"/>
    <property type="match status" value="1"/>
</dbReference>
<dbReference type="InterPro" id="IPR036271">
    <property type="entry name" value="Tet_transcr_reg_TetR-rel_C_sf"/>
</dbReference>
<organism evidence="7 8">
    <name type="scientific">Phytoactinopolyspora alkaliphila</name>
    <dbReference type="NCBI Taxonomy" id="1783498"/>
    <lineage>
        <taxon>Bacteria</taxon>
        <taxon>Bacillati</taxon>
        <taxon>Actinomycetota</taxon>
        <taxon>Actinomycetes</taxon>
        <taxon>Jiangellales</taxon>
        <taxon>Jiangellaceae</taxon>
        <taxon>Phytoactinopolyspora</taxon>
    </lineage>
</organism>
<evidence type="ECO:0000313" key="7">
    <source>
        <dbReference type="EMBL" id="NED96680.1"/>
    </source>
</evidence>
<dbReference type="SUPFAM" id="SSF46689">
    <property type="entry name" value="Homeodomain-like"/>
    <property type="match status" value="1"/>
</dbReference>
<evidence type="ECO:0000256" key="2">
    <source>
        <dbReference type="ARBA" id="ARBA00023015"/>
    </source>
</evidence>
<keyword evidence="2" id="KW-0805">Transcription regulation</keyword>
<dbReference type="GO" id="GO:0003700">
    <property type="term" value="F:DNA-binding transcription factor activity"/>
    <property type="evidence" value="ECO:0007669"/>
    <property type="project" value="TreeGrafter"/>
</dbReference>